<name>A0ABW6ATT9_9BACT</name>
<proteinExistence type="predicted"/>
<evidence type="ECO:0000313" key="1">
    <source>
        <dbReference type="EMBL" id="MFD2937723.1"/>
    </source>
</evidence>
<reference evidence="2" key="1">
    <citation type="journal article" date="2019" name="Int. J. Syst. Evol. Microbiol.">
        <title>The Global Catalogue of Microorganisms (GCM) 10K type strain sequencing project: providing services to taxonomists for standard genome sequencing and annotation.</title>
        <authorList>
            <consortium name="The Broad Institute Genomics Platform"/>
            <consortium name="The Broad Institute Genome Sequencing Center for Infectious Disease"/>
            <person name="Wu L."/>
            <person name="Ma J."/>
        </authorList>
    </citation>
    <scope>NUCLEOTIDE SEQUENCE [LARGE SCALE GENOMIC DNA]</scope>
    <source>
        <strain evidence="2">KCTC 52490</strain>
    </source>
</reference>
<evidence type="ECO:0000313" key="2">
    <source>
        <dbReference type="Proteomes" id="UP001597512"/>
    </source>
</evidence>
<keyword evidence="2" id="KW-1185">Reference proteome</keyword>
<protein>
    <submittedName>
        <fullName evidence="1">DUF4138 domain-containing protein</fullName>
    </submittedName>
</protein>
<accession>A0ABW6ATT9</accession>
<dbReference type="Proteomes" id="UP001597512">
    <property type="component" value="Unassembled WGS sequence"/>
</dbReference>
<dbReference type="RefSeq" id="WP_381508077.1">
    <property type="nucleotide sequence ID" value="NZ_JBHUOM010000043.1"/>
</dbReference>
<dbReference type="EMBL" id="JBHUOM010000043">
    <property type="protein sequence ID" value="MFD2937723.1"/>
    <property type="molecule type" value="Genomic_DNA"/>
</dbReference>
<dbReference type="InterPro" id="IPR022298">
    <property type="entry name" value="Conjug_transposon_TraN"/>
</dbReference>
<comment type="caution">
    <text evidence="1">The sequence shown here is derived from an EMBL/GenBank/DDBJ whole genome shotgun (WGS) entry which is preliminary data.</text>
</comment>
<organism evidence="1 2">
    <name type="scientific">Spirosoma flavum</name>
    <dbReference type="NCBI Taxonomy" id="2048557"/>
    <lineage>
        <taxon>Bacteria</taxon>
        <taxon>Pseudomonadati</taxon>
        <taxon>Bacteroidota</taxon>
        <taxon>Cytophagia</taxon>
        <taxon>Cytophagales</taxon>
        <taxon>Cytophagaceae</taxon>
        <taxon>Spirosoma</taxon>
    </lineage>
</organism>
<dbReference type="Pfam" id="PF13595">
    <property type="entry name" value="DUF4138"/>
    <property type="match status" value="1"/>
</dbReference>
<gene>
    <name evidence="1" type="ORF">ACFS25_28405</name>
</gene>
<sequence length="264" mass="29818">MKAIIALFLWGNLLTTQAQKLDTISVTSEGTSYLIFDEPISLVNLGTKAYIGKVEKDRMLFLKALSPNTEPTTLLVQAGSTLFTGYVRYVKKPSRSFYDYRIMDESSSSSPAARSVVSSLAPTISKLVKMKTGKPNVSVREVKDGVDIECIQVFNDTQRTYLKLAVKNTTTIAYVLDLVTFTYKERLPRRLRNKVAPQYEEMTPDDRIEPARIEAGRIKYFYYSLPLYSTTESGYLEMIFREKVGARVITLEIPAKKIMTASLL</sequence>